<reference evidence="3" key="2">
    <citation type="submission" date="2017-10" db="EMBL/GenBank/DDBJ databases">
        <authorList>
            <person name="Enke T.N."/>
            <person name="Cordero O.X."/>
        </authorList>
    </citation>
    <scope>NUCLEOTIDE SEQUENCE</scope>
    <source>
        <strain evidence="3">4G03</strain>
    </source>
</reference>
<evidence type="ECO:0000259" key="1">
    <source>
        <dbReference type="PROSITE" id="PS51340"/>
    </source>
</evidence>
<evidence type="ECO:0000313" key="4">
    <source>
        <dbReference type="Proteomes" id="UP000222163"/>
    </source>
</evidence>
<dbReference type="EMBL" id="JAUYVU010000014">
    <property type="protein sequence ID" value="MDP2542747.1"/>
    <property type="molecule type" value="Genomic_DNA"/>
</dbReference>
<gene>
    <name evidence="3" type="ORF">CSC81_04855</name>
    <name evidence="2" type="ORF">Q8W23_14810</name>
</gene>
<dbReference type="SUPFAM" id="SSF50800">
    <property type="entry name" value="PK beta-barrel domain-like"/>
    <property type="match status" value="1"/>
</dbReference>
<keyword evidence="5" id="KW-1185">Reference proteome</keyword>
<proteinExistence type="predicted"/>
<protein>
    <submittedName>
        <fullName evidence="2">MOSC domain-containing protein</fullName>
    </submittedName>
    <submittedName>
        <fullName evidence="3">Sulfurase</fullName>
    </submittedName>
</protein>
<accession>A0A2G1BVX9</accession>
<dbReference type="PROSITE" id="PS51340">
    <property type="entry name" value="MOSC"/>
    <property type="match status" value="1"/>
</dbReference>
<dbReference type="PANTHER" id="PTHR30212">
    <property type="entry name" value="PROTEIN YIIM"/>
    <property type="match status" value="1"/>
</dbReference>
<reference evidence="3 4" key="1">
    <citation type="journal article" date="2016" name="Nat. Commun.">
        <title>Microbial interactions lead to rapid micro-scale successions on model marine particles.</title>
        <authorList>
            <person name="Datta M.S."/>
            <person name="Sliwerska E."/>
            <person name="Gore J."/>
            <person name="Polz M.F."/>
            <person name="Cordero O.X."/>
        </authorList>
    </citation>
    <scope>NUCLEOTIDE SEQUENCE [LARGE SCALE GENOMIC DNA]</scope>
    <source>
        <strain evidence="3 4">4G03</strain>
    </source>
</reference>
<dbReference type="EMBL" id="PDUU01000004">
    <property type="protein sequence ID" value="PHN97745.1"/>
    <property type="molecule type" value="Genomic_DNA"/>
</dbReference>
<dbReference type="GO" id="GO:0030170">
    <property type="term" value="F:pyridoxal phosphate binding"/>
    <property type="evidence" value="ECO:0007669"/>
    <property type="project" value="InterPro"/>
</dbReference>
<dbReference type="GO" id="GO:0030151">
    <property type="term" value="F:molybdenum ion binding"/>
    <property type="evidence" value="ECO:0007669"/>
    <property type="project" value="InterPro"/>
</dbReference>
<dbReference type="Gene3D" id="2.40.33.20">
    <property type="entry name" value="PK beta-barrel domain-like"/>
    <property type="match status" value="1"/>
</dbReference>
<dbReference type="Proteomes" id="UP000222163">
    <property type="component" value="Unassembled WGS sequence"/>
</dbReference>
<reference evidence="2 5" key="3">
    <citation type="submission" date="2023-07" db="EMBL/GenBank/DDBJ databases">
        <title>Genome content predicts the carbon catabolic preferences of heterotrophic bacteria.</title>
        <authorList>
            <person name="Gralka M."/>
        </authorList>
    </citation>
    <scope>NUCLEOTIDE SEQUENCE [LARGE SCALE GENOMIC DNA]</scope>
    <source>
        <strain evidence="2 5">4G03</strain>
    </source>
</reference>
<dbReference type="Pfam" id="PF03473">
    <property type="entry name" value="MOSC"/>
    <property type="match status" value="1"/>
</dbReference>
<dbReference type="InterPro" id="IPR011037">
    <property type="entry name" value="Pyrv_Knase-like_insert_dom_sf"/>
</dbReference>
<dbReference type="InterPro" id="IPR005302">
    <property type="entry name" value="MoCF_Sase_C"/>
</dbReference>
<evidence type="ECO:0000313" key="3">
    <source>
        <dbReference type="EMBL" id="PHN97745.1"/>
    </source>
</evidence>
<dbReference type="AlphaFoldDB" id="A0A2G1BVX9"/>
<dbReference type="PANTHER" id="PTHR30212:SF2">
    <property type="entry name" value="PROTEIN YIIM"/>
    <property type="match status" value="1"/>
</dbReference>
<name>A0A2G1BVX9_9FLAO</name>
<dbReference type="GO" id="GO:0003824">
    <property type="term" value="F:catalytic activity"/>
    <property type="evidence" value="ECO:0007669"/>
    <property type="project" value="InterPro"/>
</dbReference>
<dbReference type="RefSeq" id="WP_099214657.1">
    <property type="nucleotide sequence ID" value="NZ_JAUYVU010000014.1"/>
</dbReference>
<evidence type="ECO:0000313" key="2">
    <source>
        <dbReference type="EMBL" id="MDP2542747.1"/>
    </source>
</evidence>
<dbReference type="Proteomes" id="UP001242342">
    <property type="component" value="Unassembled WGS sequence"/>
</dbReference>
<evidence type="ECO:0000313" key="5">
    <source>
        <dbReference type="Proteomes" id="UP001242342"/>
    </source>
</evidence>
<organism evidence="3 4">
    <name type="scientific">Tenacibaculum discolor</name>
    <dbReference type="NCBI Taxonomy" id="361581"/>
    <lineage>
        <taxon>Bacteria</taxon>
        <taxon>Pseudomonadati</taxon>
        <taxon>Bacteroidota</taxon>
        <taxon>Flavobacteriia</taxon>
        <taxon>Flavobacteriales</taxon>
        <taxon>Flavobacteriaceae</taxon>
        <taxon>Tenacibaculum</taxon>
    </lineage>
</organism>
<comment type="caution">
    <text evidence="3">The sequence shown here is derived from an EMBL/GenBank/DDBJ whole genome shotgun (WGS) entry which is preliminary data.</text>
</comment>
<sequence>MKIVATNIGERKEIDWKGKTVTTGIFKFPVETPIFLDVEKVKGDAICDRKYHGGIDQAVYAYSEKHYAYWKELYPNLDWKLGMFGENLTIDNLEESQLHVGDTFKVGEVIIEVTKPRQPCMKLGVRFNDMKIVKQFWQQNLPGVYFKILQTGFVKAGDEFEQVKNCPQNPTIEEVYKSKREAKFKPKN</sequence>
<feature type="domain" description="MOSC" evidence="1">
    <location>
        <begin position="23"/>
        <end position="163"/>
    </location>
</feature>
<dbReference type="InterPro" id="IPR052353">
    <property type="entry name" value="Benzoxazolinone_Detox_Enz"/>
</dbReference>